<dbReference type="RefSeq" id="WP_167685895.1">
    <property type="nucleotide sequence ID" value="NZ_QHLQ01000034.1"/>
</dbReference>
<name>A0ABX0WET5_9RHOB</name>
<organism evidence="1 2">
    <name type="scientific">Parasedimentitalea denitrificans</name>
    <dbReference type="NCBI Taxonomy" id="2211118"/>
    <lineage>
        <taxon>Bacteria</taxon>
        <taxon>Pseudomonadati</taxon>
        <taxon>Pseudomonadota</taxon>
        <taxon>Alphaproteobacteria</taxon>
        <taxon>Rhodobacterales</taxon>
        <taxon>Paracoccaceae</taxon>
        <taxon>Parasedimentitalea</taxon>
    </lineage>
</organism>
<protein>
    <recommendedName>
        <fullName evidence="3">XRE family transcriptional regulator</fullName>
    </recommendedName>
</protein>
<comment type="caution">
    <text evidence="1">The sequence shown here is derived from an EMBL/GenBank/DDBJ whole genome shotgun (WGS) entry which is preliminary data.</text>
</comment>
<sequence length="76" mass="8629">MTIKITREDDLLELEVLHLRENKGLQGGDVMARLGVTRGFISGVQSRVRKATAANPCECKRKANRDCGMRQRWWAS</sequence>
<evidence type="ECO:0008006" key="3">
    <source>
        <dbReference type="Google" id="ProtNLM"/>
    </source>
</evidence>
<proteinExistence type="predicted"/>
<dbReference type="EMBL" id="QHLQ01000034">
    <property type="protein sequence ID" value="NIZ63304.1"/>
    <property type="molecule type" value="Genomic_DNA"/>
</dbReference>
<evidence type="ECO:0000313" key="1">
    <source>
        <dbReference type="EMBL" id="NIZ63304.1"/>
    </source>
</evidence>
<accession>A0ABX0WET5</accession>
<evidence type="ECO:0000313" key="2">
    <source>
        <dbReference type="Proteomes" id="UP001429564"/>
    </source>
</evidence>
<gene>
    <name evidence="1" type="ORF">DL239_20255</name>
</gene>
<reference evidence="1 2" key="1">
    <citation type="submission" date="2018-05" db="EMBL/GenBank/DDBJ databases">
        <authorList>
            <person name="Zhang Y.-J."/>
        </authorList>
    </citation>
    <scope>NUCLEOTIDE SEQUENCE [LARGE SCALE GENOMIC DNA]</scope>
    <source>
        <strain evidence="1 2">CY04</strain>
    </source>
</reference>
<keyword evidence="2" id="KW-1185">Reference proteome</keyword>
<dbReference type="Proteomes" id="UP001429564">
    <property type="component" value="Unassembled WGS sequence"/>
</dbReference>